<organism evidence="1 2">
    <name type="scientific">Pseudomonas syringae pv. actinidiae</name>
    <dbReference type="NCBI Taxonomy" id="103796"/>
    <lineage>
        <taxon>Bacteria</taxon>
        <taxon>Pseudomonadati</taxon>
        <taxon>Pseudomonadota</taxon>
        <taxon>Gammaproteobacteria</taxon>
        <taxon>Pseudomonadales</taxon>
        <taxon>Pseudomonadaceae</taxon>
        <taxon>Pseudomonas</taxon>
        <taxon>Pseudomonas syringae</taxon>
    </lineage>
</organism>
<sequence>MPYPQRCNIQKRRRAAIGHFNALTLPPRNVSLNPVPGLSI</sequence>
<evidence type="ECO:0000313" key="1">
    <source>
        <dbReference type="EMBL" id="GBH15557.1"/>
    </source>
</evidence>
<proteinExistence type="predicted"/>
<name>A0AAN4TJR0_PSESF</name>
<evidence type="ECO:0000313" key="2">
    <source>
        <dbReference type="Proteomes" id="UP000248291"/>
    </source>
</evidence>
<protein>
    <submittedName>
        <fullName evidence="1">Uncharacterized protein</fullName>
    </submittedName>
</protein>
<dbReference type="AlphaFoldDB" id="A0AAN4TJR0"/>
<dbReference type="EMBL" id="BGKA01000057">
    <property type="protein sequence ID" value="GBH15557.1"/>
    <property type="molecule type" value="Genomic_DNA"/>
</dbReference>
<gene>
    <name evidence="1" type="ORF">KPSA3_01485</name>
</gene>
<dbReference type="Proteomes" id="UP000248291">
    <property type="component" value="Unassembled WGS sequence"/>
</dbReference>
<comment type="caution">
    <text evidence="1">The sequence shown here is derived from an EMBL/GenBank/DDBJ whole genome shotgun (WGS) entry which is preliminary data.</text>
</comment>
<accession>A0AAN4TJR0</accession>
<reference evidence="1 2" key="1">
    <citation type="submission" date="2018-04" db="EMBL/GenBank/DDBJ databases">
        <title>Draft genome sequence of Pseudomonas syringae pv. actinidiae biovar 3 strains isolated from kiwifruit in Kagawa prefecture.</title>
        <authorList>
            <person name="Tabuchi M."/>
            <person name="Saito M."/>
            <person name="Fujiwara S."/>
            <person name="Sasa N."/>
            <person name="Akimitsu K."/>
            <person name="Gomi K."/>
            <person name="Konishi-Sugita S."/>
            <person name="Hamano K."/>
            <person name="Kataoka I."/>
        </authorList>
    </citation>
    <scope>NUCLEOTIDE SEQUENCE [LARGE SCALE GENOMIC DNA]</scope>
    <source>
        <strain evidence="1 2">MAFF212211</strain>
    </source>
</reference>